<accession>A0AA45WRF5</accession>
<name>A0AA45WRF5_9BACL</name>
<reference evidence="1" key="1">
    <citation type="submission" date="2017-05" db="EMBL/GenBank/DDBJ databases">
        <authorList>
            <person name="Varghese N."/>
            <person name="Submissions S."/>
        </authorList>
    </citation>
    <scope>NUCLEOTIDE SEQUENCE</scope>
    <source>
        <strain evidence="1">DSM 45262</strain>
    </source>
</reference>
<sequence length="219" mass="25152">MLFLGLLVLGLLIALLVIIWFTALRVELVYKREQGNDRGEIILTAWRGLIRYRIAIPQIQWKGLDQGVKVNTRSSMDKMIGNGSAEQQNSEVKVNKRLLKRLNSAYKEMVRNVSGFHQILRWFLTKITCEKLVWKSRIGTGDAAEAGILTGMAWAIKSTLIGWFCSRVKCRHQPQITVDPEFHAKVWDTHVNGIIRFRIGHAIIAIKRLLVHMRKGRVR</sequence>
<evidence type="ECO:0000313" key="2">
    <source>
        <dbReference type="Proteomes" id="UP001157946"/>
    </source>
</evidence>
<comment type="caution">
    <text evidence="1">The sequence shown here is derived from an EMBL/GenBank/DDBJ whole genome shotgun (WGS) entry which is preliminary data.</text>
</comment>
<dbReference type="AlphaFoldDB" id="A0AA45WRF5"/>
<gene>
    <name evidence="1" type="ORF">SAMN06265361_106212</name>
</gene>
<dbReference type="InterPro" id="IPR021338">
    <property type="entry name" value="DUF2953"/>
</dbReference>
<keyword evidence="2" id="KW-1185">Reference proteome</keyword>
<evidence type="ECO:0000313" key="1">
    <source>
        <dbReference type="EMBL" id="SMP29711.1"/>
    </source>
</evidence>
<dbReference type="Pfam" id="PF11167">
    <property type="entry name" value="DUF2953"/>
    <property type="match status" value="1"/>
</dbReference>
<dbReference type="RefSeq" id="WP_284724535.1">
    <property type="nucleotide sequence ID" value="NZ_FXTU01000006.1"/>
</dbReference>
<protein>
    <recommendedName>
        <fullName evidence="3">DUF2953 domain-containing protein</fullName>
    </recommendedName>
</protein>
<dbReference type="Proteomes" id="UP001157946">
    <property type="component" value="Unassembled WGS sequence"/>
</dbReference>
<proteinExistence type="predicted"/>
<evidence type="ECO:0008006" key="3">
    <source>
        <dbReference type="Google" id="ProtNLM"/>
    </source>
</evidence>
<organism evidence="1 2">
    <name type="scientific">Laceyella tengchongensis</name>
    <dbReference type="NCBI Taxonomy" id="574699"/>
    <lineage>
        <taxon>Bacteria</taxon>
        <taxon>Bacillati</taxon>
        <taxon>Bacillota</taxon>
        <taxon>Bacilli</taxon>
        <taxon>Bacillales</taxon>
        <taxon>Thermoactinomycetaceae</taxon>
        <taxon>Laceyella</taxon>
    </lineage>
</organism>
<dbReference type="EMBL" id="FXTU01000006">
    <property type="protein sequence ID" value="SMP29711.1"/>
    <property type="molecule type" value="Genomic_DNA"/>
</dbReference>